<accession>A0A9D1XKD5</accession>
<dbReference type="InterPro" id="IPR002942">
    <property type="entry name" value="S4_RNA-bd"/>
</dbReference>
<organism evidence="3 4">
    <name type="scientific">Candidatus Erysipelatoclostridium merdavium</name>
    <dbReference type="NCBI Taxonomy" id="2838566"/>
    <lineage>
        <taxon>Bacteria</taxon>
        <taxon>Bacillati</taxon>
        <taxon>Bacillota</taxon>
        <taxon>Erysipelotrichia</taxon>
        <taxon>Erysipelotrichales</taxon>
        <taxon>Erysipelotrichales incertae sedis</taxon>
    </lineage>
</organism>
<dbReference type="InterPro" id="IPR036986">
    <property type="entry name" value="S4_RNA-bd_sf"/>
</dbReference>
<keyword evidence="1" id="KW-0694">RNA-binding</keyword>
<dbReference type="InterPro" id="IPR040591">
    <property type="entry name" value="RqcP2_RBD"/>
</dbReference>
<reference evidence="3" key="2">
    <citation type="submission" date="2021-04" db="EMBL/GenBank/DDBJ databases">
        <authorList>
            <person name="Gilroy R."/>
        </authorList>
    </citation>
    <scope>NUCLEOTIDE SEQUENCE</scope>
    <source>
        <strain evidence="3">ChiGjej1B1-14440</strain>
    </source>
</reference>
<dbReference type="Gene3D" id="3.30.1370.160">
    <property type="match status" value="1"/>
</dbReference>
<dbReference type="SUPFAM" id="SSF55174">
    <property type="entry name" value="Alpha-L RNA-binding motif"/>
    <property type="match status" value="1"/>
</dbReference>
<dbReference type="EMBL" id="DXET01000080">
    <property type="protein sequence ID" value="HIX80979.1"/>
    <property type="molecule type" value="Genomic_DNA"/>
</dbReference>
<feature type="domain" description="RNA-binding S4" evidence="2">
    <location>
        <begin position="176"/>
        <end position="238"/>
    </location>
</feature>
<dbReference type="Pfam" id="PF17774">
    <property type="entry name" value="YlmH_RBD"/>
    <property type="match status" value="1"/>
</dbReference>
<evidence type="ECO:0000313" key="3">
    <source>
        <dbReference type="EMBL" id="HIX80979.1"/>
    </source>
</evidence>
<protein>
    <submittedName>
        <fullName evidence="3">RNA-binding protein</fullName>
    </submittedName>
</protein>
<dbReference type="Gene3D" id="3.10.290.10">
    <property type="entry name" value="RNA-binding S4 domain"/>
    <property type="match status" value="1"/>
</dbReference>
<evidence type="ECO:0000313" key="4">
    <source>
        <dbReference type="Proteomes" id="UP000886724"/>
    </source>
</evidence>
<dbReference type="Pfam" id="PF01479">
    <property type="entry name" value="S4"/>
    <property type="match status" value="1"/>
</dbReference>
<name>A0A9D1XKD5_9FIRM</name>
<dbReference type="Gene3D" id="3.30.70.330">
    <property type="match status" value="1"/>
</dbReference>
<evidence type="ECO:0000256" key="1">
    <source>
        <dbReference type="PROSITE-ProRule" id="PRU00182"/>
    </source>
</evidence>
<evidence type="ECO:0000259" key="2">
    <source>
        <dbReference type="SMART" id="SM00363"/>
    </source>
</evidence>
<comment type="caution">
    <text evidence="3">The sequence shown here is derived from an EMBL/GenBank/DDBJ whole genome shotgun (WGS) entry which is preliminary data.</text>
</comment>
<dbReference type="PROSITE" id="PS50889">
    <property type="entry name" value="S4"/>
    <property type="match status" value="1"/>
</dbReference>
<dbReference type="CDD" id="cd00165">
    <property type="entry name" value="S4"/>
    <property type="match status" value="1"/>
</dbReference>
<dbReference type="GO" id="GO:0003723">
    <property type="term" value="F:RNA binding"/>
    <property type="evidence" value="ECO:0007669"/>
    <property type="project" value="UniProtKB-KW"/>
</dbReference>
<sequence length="252" mass="29594">MLEHFKGEEVFVKKVLEYRDQALYKQRLILTKFLNPYHQSIVYSIIGNNEDLIVKEAGGMDNSEMKRMIIAPAFYEIEDQDFEIALVKIKYAQSFGKLTHRDILGALMSLGVKRELFGDIYEYQDDFYVAMEQKIYEYVKDNLTKIKRSKVKTSLSDEKIIIEHQYVMKTFIVSSLRLDKVVATIYGLPRSKAVSYIRSGFVKVNHKEVEEINYLCNNSDIISLRRHGRVKFVDTKRLTKQNNHVVEGYFYK</sequence>
<dbReference type="Proteomes" id="UP000886724">
    <property type="component" value="Unassembled WGS sequence"/>
</dbReference>
<dbReference type="AlphaFoldDB" id="A0A9D1XKD5"/>
<dbReference type="InterPro" id="IPR012677">
    <property type="entry name" value="Nucleotide-bd_a/b_plait_sf"/>
</dbReference>
<dbReference type="SMART" id="SM00363">
    <property type="entry name" value="S4"/>
    <property type="match status" value="1"/>
</dbReference>
<reference evidence="3" key="1">
    <citation type="journal article" date="2021" name="PeerJ">
        <title>Extensive microbial diversity within the chicken gut microbiome revealed by metagenomics and culture.</title>
        <authorList>
            <person name="Gilroy R."/>
            <person name="Ravi A."/>
            <person name="Getino M."/>
            <person name="Pursley I."/>
            <person name="Horton D.L."/>
            <person name="Alikhan N.F."/>
            <person name="Baker D."/>
            <person name="Gharbi K."/>
            <person name="Hall N."/>
            <person name="Watson M."/>
            <person name="Adriaenssens E.M."/>
            <person name="Foster-Nyarko E."/>
            <person name="Jarju S."/>
            <person name="Secka A."/>
            <person name="Antonio M."/>
            <person name="Oren A."/>
            <person name="Chaudhuri R.R."/>
            <person name="La Ragione R."/>
            <person name="Hildebrand F."/>
            <person name="Pallen M.J."/>
        </authorList>
    </citation>
    <scope>NUCLEOTIDE SEQUENCE</scope>
    <source>
        <strain evidence="3">ChiGjej1B1-14440</strain>
    </source>
</reference>
<gene>
    <name evidence="3" type="ORF">H9980_03265</name>
</gene>
<proteinExistence type="predicted"/>